<evidence type="ECO:0000256" key="3">
    <source>
        <dbReference type="ARBA" id="ARBA00022475"/>
    </source>
</evidence>
<keyword evidence="3" id="KW-1003">Cell membrane</keyword>
<dbReference type="Proteomes" id="UP001524473">
    <property type="component" value="Unassembled WGS sequence"/>
</dbReference>
<feature type="chain" id="PRO_5046585137" evidence="9">
    <location>
        <begin position="21"/>
        <end position="444"/>
    </location>
</feature>
<evidence type="ECO:0000313" key="11">
    <source>
        <dbReference type="Proteomes" id="UP001524473"/>
    </source>
</evidence>
<dbReference type="PANTHER" id="PTHR43649">
    <property type="entry name" value="ARABINOSE-BINDING PROTEIN-RELATED"/>
    <property type="match status" value="1"/>
</dbReference>
<name>A0ABT1RXG9_9FIRM</name>
<proteinExistence type="inferred from homology"/>
<keyword evidence="2" id="KW-0813">Transport</keyword>
<feature type="compositionally biased region" description="Low complexity" evidence="8">
    <location>
        <begin position="40"/>
        <end position="54"/>
    </location>
</feature>
<protein>
    <submittedName>
        <fullName evidence="10">Extracellular solute-binding protein</fullName>
    </submittedName>
</protein>
<comment type="caution">
    <text evidence="10">The sequence shown here is derived from an EMBL/GenBank/DDBJ whole genome shotgun (WGS) entry which is preliminary data.</text>
</comment>
<evidence type="ECO:0000313" key="10">
    <source>
        <dbReference type="EMBL" id="MCQ4839315.1"/>
    </source>
</evidence>
<feature type="region of interest" description="Disordered" evidence="8">
    <location>
        <begin position="26"/>
        <end position="60"/>
    </location>
</feature>
<comment type="similarity">
    <text evidence="1">Belongs to the bacterial solute-binding protein 1 family.</text>
</comment>
<gene>
    <name evidence="10" type="ORF">NE695_05220</name>
</gene>
<dbReference type="InterPro" id="IPR050490">
    <property type="entry name" value="Bact_solute-bd_prot1"/>
</dbReference>
<evidence type="ECO:0000256" key="5">
    <source>
        <dbReference type="ARBA" id="ARBA00023136"/>
    </source>
</evidence>
<keyword evidence="4 9" id="KW-0732">Signal</keyword>
<evidence type="ECO:0000256" key="1">
    <source>
        <dbReference type="ARBA" id="ARBA00008520"/>
    </source>
</evidence>
<evidence type="ECO:0000256" key="7">
    <source>
        <dbReference type="ARBA" id="ARBA00023288"/>
    </source>
</evidence>
<reference evidence="10 11" key="1">
    <citation type="submission" date="2022-06" db="EMBL/GenBank/DDBJ databases">
        <title>Isolation of gut microbiota from human fecal samples.</title>
        <authorList>
            <person name="Pamer E.G."/>
            <person name="Barat B."/>
            <person name="Waligurski E."/>
            <person name="Medina S."/>
            <person name="Paddock L."/>
            <person name="Mostad J."/>
        </authorList>
    </citation>
    <scope>NUCLEOTIDE SEQUENCE [LARGE SCALE GENOMIC DNA]</scope>
    <source>
        <strain evidence="10 11">DFI.9.73</strain>
    </source>
</reference>
<keyword evidence="11" id="KW-1185">Reference proteome</keyword>
<accession>A0ABT1RXG9</accession>
<evidence type="ECO:0000256" key="6">
    <source>
        <dbReference type="ARBA" id="ARBA00023139"/>
    </source>
</evidence>
<dbReference type="Gene3D" id="3.40.190.10">
    <property type="entry name" value="Periplasmic binding protein-like II"/>
    <property type="match status" value="2"/>
</dbReference>
<feature type="signal peptide" evidence="9">
    <location>
        <begin position="1"/>
        <end position="20"/>
    </location>
</feature>
<sequence>MKKRIVSAILATAMVATLFAGCSNNNSSSTSSAAKDDSSSKTTSSTTESGAESTPAGNDGAKVEIEFLQQKREAVDTFDALIQEFQKQNPNITVTQNTVPDAGTVLMTRAASNEMPDVLTHWPTDAAYIQFATQGRLKDLTDNACMDNVIDSYKESIKLDGKYYTVPISLNFMGVFYDVDKFKDGGYEVPKTWDEFINLAKDIQGKGEVAFVLPDKDSWTISQGWDNIGGKDRGGEMGKFYDELRAGTTTYQDDPIAVDSMEKMIELREYSQGDTLSLGYDQAINDFATGTGYMFIQGIWALPSIESANPDKNVAMFPMPNDKGDMKQPLGVDVAICAGADTTGDKADAVDKFLLYLSSTEAAQMYSDKDHSPSCIKGVEAQIPQAQAVLDLIDTAGVLDISAPPAGFEETKRSKLQQVLIDKDVNAFLTTMTEDFLAAAASEQ</sequence>
<evidence type="ECO:0000256" key="4">
    <source>
        <dbReference type="ARBA" id="ARBA00022729"/>
    </source>
</evidence>
<dbReference type="Pfam" id="PF01547">
    <property type="entry name" value="SBP_bac_1"/>
    <property type="match status" value="1"/>
</dbReference>
<keyword evidence="6" id="KW-0564">Palmitate</keyword>
<dbReference type="SUPFAM" id="SSF53850">
    <property type="entry name" value="Periplasmic binding protein-like II"/>
    <property type="match status" value="1"/>
</dbReference>
<keyword evidence="5" id="KW-0472">Membrane</keyword>
<evidence type="ECO:0000256" key="9">
    <source>
        <dbReference type="SAM" id="SignalP"/>
    </source>
</evidence>
<organism evidence="10 11">
    <name type="scientific">Neglectibacter timonensis</name>
    <dbReference type="NCBI Taxonomy" id="1776382"/>
    <lineage>
        <taxon>Bacteria</taxon>
        <taxon>Bacillati</taxon>
        <taxon>Bacillota</taxon>
        <taxon>Clostridia</taxon>
        <taxon>Eubacteriales</taxon>
        <taxon>Oscillospiraceae</taxon>
        <taxon>Neglectibacter</taxon>
    </lineage>
</organism>
<dbReference type="InterPro" id="IPR006059">
    <property type="entry name" value="SBP"/>
</dbReference>
<dbReference type="InterPro" id="IPR006061">
    <property type="entry name" value="SBP_1_CS"/>
</dbReference>
<dbReference type="EMBL" id="JANFZH010000009">
    <property type="protein sequence ID" value="MCQ4839315.1"/>
    <property type="molecule type" value="Genomic_DNA"/>
</dbReference>
<dbReference type="PANTHER" id="PTHR43649:SF33">
    <property type="entry name" value="POLYGALACTURONAN_RHAMNOGALACTURONAN-BINDING PROTEIN YTCQ"/>
    <property type="match status" value="1"/>
</dbReference>
<dbReference type="PROSITE" id="PS51257">
    <property type="entry name" value="PROKAR_LIPOPROTEIN"/>
    <property type="match status" value="1"/>
</dbReference>
<evidence type="ECO:0000256" key="2">
    <source>
        <dbReference type="ARBA" id="ARBA00022448"/>
    </source>
</evidence>
<dbReference type="PROSITE" id="PS01037">
    <property type="entry name" value="SBP_BACTERIAL_1"/>
    <property type="match status" value="1"/>
</dbReference>
<dbReference type="RefSeq" id="WP_256191656.1">
    <property type="nucleotide sequence ID" value="NZ_JANFZG010000003.1"/>
</dbReference>
<keyword evidence="7" id="KW-0449">Lipoprotein</keyword>
<evidence type="ECO:0000256" key="8">
    <source>
        <dbReference type="SAM" id="MobiDB-lite"/>
    </source>
</evidence>